<name>A0A022L0C2_9MICO</name>
<feature type="compositionally biased region" description="Low complexity" evidence="3">
    <location>
        <begin position="379"/>
        <end position="405"/>
    </location>
</feature>
<evidence type="ECO:0000313" key="8">
    <source>
        <dbReference type="EMBL" id="EYT49324.1"/>
    </source>
</evidence>
<dbReference type="SUPFAM" id="SSF51445">
    <property type="entry name" value="(Trans)glycosidases"/>
    <property type="match status" value="1"/>
</dbReference>
<keyword evidence="2" id="KW-0326">Glycosidase</keyword>
<evidence type="ECO:0000256" key="2">
    <source>
        <dbReference type="RuleBase" id="RU361185"/>
    </source>
</evidence>
<dbReference type="InterPro" id="IPR013780">
    <property type="entry name" value="Glyco_hydro_b"/>
</dbReference>
<dbReference type="GO" id="GO:0004553">
    <property type="term" value="F:hydrolase activity, hydrolyzing O-glycosyl compounds"/>
    <property type="evidence" value="ECO:0007669"/>
    <property type="project" value="InterPro"/>
</dbReference>
<evidence type="ECO:0000256" key="3">
    <source>
        <dbReference type="SAM" id="MobiDB-lite"/>
    </source>
</evidence>
<dbReference type="InterPro" id="IPR011013">
    <property type="entry name" value="Gal_mutarotase_sf_dom"/>
</dbReference>
<feature type="domain" description="Glycoside hydrolase family 31 TIM barrel" evidence="4">
    <location>
        <begin position="258"/>
        <end position="630"/>
    </location>
</feature>
<protein>
    <submittedName>
        <fullName evidence="8">Alpha-glucosidase</fullName>
    </submittedName>
</protein>
<feature type="domain" description="Glycoside hydrolase family 31 N-terminal" evidence="5">
    <location>
        <begin position="26"/>
        <end position="211"/>
    </location>
</feature>
<evidence type="ECO:0000256" key="1">
    <source>
        <dbReference type="ARBA" id="ARBA00007806"/>
    </source>
</evidence>
<feature type="domain" description="Glycosyl hydrolase family 31 C-terminal" evidence="7">
    <location>
        <begin position="638"/>
        <end position="725"/>
    </location>
</feature>
<dbReference type="HOGENOM" id="CLU_000631_7_2_11"/>
<evidence type="ECO:0000313" key="9">
    <source>
        <dbReference type="Proteomes" id="UP000019754"/>
    </source>
</evidence>
<dbReference type="Pfam" id="PF01055">
    <property type="entry name" value="Glyco_hydro_31_2nd"/>
    <property type="match status" value="1"/>
</dbReference>
<dbReference type="InterPro" id="IPR000322">
    <property type="entry name" value="Glyco_hydro_31_TIM"/>
</dbReference>
<dbReference type="InterPro" id="IPR017853">
    <property type="entry name" value="GH"/>
</dbReference>
<dbReference type="Pfam" id="PF21365">
    <property type="entry name" value="Glyco_hydro_31_3rd"/>
    <property type="match status" value="1"/>
</dbReference>
<dbReference type="Proteomes" id="UP000019754">
    <property type="component" value="Unassembled WGS sequence"/>
</dbReference>
<comment type="caution">
    <text evidence="8">The sequence shown here is derived from an EMBL/GenBank/DDBJ whole genome shotgun (WGS) entry which is preliminary data.</text>
</comment>
<dbReference type="Gene3D" id="2.60.40.1760">
    <property type="entry name" value="glycosyl hydrolase (family 31)"/>
    <property type="match status" value="1"/>
</dbReference>
<dbReference type="Gene3D" id="3.20.20.80">
    <property type="entry name" value="Glycosidases"/>
    <property type="match status" value="2"/>
</dbReference>
<evidence type="ECO:0000259" key="6">
    <source>
        <dbReference type="Pfam" id="PF17137"/>
    </source>
</evidence>
<sequence>MLIARALQAVYTDGPWIRLLTNGPEIRLLLLTPEVLRIRASFDGAFEEASYSLVTTAWEDRLDPVLGEERTRVDPLPLTIDADEDDHVLISGGRLTVRVDRNPFAITVTDQDGQVLHRDVPGIAWQQDTNKRVLHYAVAGEHDAFYGFGESTGSLDKSRRALTLSPKDALGFDPENSDPLYKHIPAGIRLDRATRRASGMFWHTTWALDLDLAREHSNYWPRRTRMRADGGDLDLFVIAGPSIRDVVRRITMLTGRSAMLPRQALGYLASSMFYAELDRDCDQALLNFIDTARSEGIPVDGFQLSSGYTTQDTADGPKRCVFTWNDDRFPDPEGFFASMRERGIVVSPNVKPGILDVHPRLSEFASAGVLVRTAEGTQSDAGGANGPAGADGSAGPDGSSGIDNAANHAADADVAPDAERGMWWGGPGRFVDFTSPAAREAWATWLQEAVLDKGTLSVWNDNCEYDSIVDQDARVDFEGHGATIGRLRTVMANLMCATTHDAIRAVDPDARPFVVCRAGHAGIQRYAQTWAGDNFTSWRSLQHNIATILGMGLSGVAHHGCDIGGFAGPRPGPELLLRWVQHGIFQPRFSIHSVNSDNTVTEPWMHPSVAPLVREAILLRYRLTPYLYSLMRRAYVEGLPLMEPMVSAFQQDPALDTTSSEFMLGDALLVATVLEEGARTRTVRLPAGRRFHELDTGRVHEGGQEITLDVDLSSIPLFLPDGAILPIAAEQPMSLTGAGPESLRILCAPPAAADGPAEFVLYEDDGATRAYECGDLRESTITVNGGDRIEITLTRSGSFRSPLSHVQWEVICPSSAPYWVQIDGERIDQELHRPRFDAARRAWHYDPELGRALVRMPDDGADHRIVVSVEPFDMIGM</sequence>
<gene>
    <name evidence="8" type="ORF">D641_0107805</name>
</gene>
<evidence type="ECO:0000259" key="5">
    <source>
        <dbReference type="Pfam" id="PF13802"/>
    </source>
</evidence>
<dbReference type="InterPro" id="IPR048395">
    <property type="entry name" value="Glyco_hydro_31_C"/>
</dbReference>
<dbReference type="PANTHER" id="PTHR22762:SF165">
    <property type="entry name" value="PUTATIVE (AFU_ORTHOLOGUE AFUA_1G06560)-RELATED"/>
    <property type="match status" value="1"/>
</dbReference>
<accession>A0A022L0C2</accession>
<dbReference type="EMBL" id="AORC01000009">
    <property type="protein sequence ID" value="EYT49324.1"/>
    <property type="molecule type" value="Genomic_DNA"/>
</dbReference>
<dbReference type="GO" id="GO:0030246">
    <property type="term" value="F:carbohydrate binding"/>
    <property type="evidence" value="ECO:0007669"/>
    <property type="project" value="InterPro"/>
</dbReference>
<dbReference type="STRING" id="1249481.D641_0107805"/>
<keyword evidence="9" id="KW-1185">Reference proteome</keyword>
<feature type="region of interest" description="Disordered" evidence="3">
    <location>
        <begin position="376"/>
        <end position="405"/>
    </location>
</feature>
<comment type="similarity">
    <text evidence="1 2">Belongs to the glycosyl hydrolase 31 family.</text>
</comment>
<evidence type="ECO:0000259" key="7">
    <source>
        <dbReference type="Pfam" id="PF21365"/>
    </source>
</evidence>
<dbReference type="Pfam" id="PF17137">
    <property type="entry name" value="DUF5110"/>
    <property type="match status" value="1"/>
</dbReference>
<proteinExistence type="inferred from homology"/>
<dbReference type="SUPFAM" id="SSF51011">
    <property type="entry name" value="Glycosyl hydrolase domain"/>
    <property type="match status" value="1"/>
</dbReference>
<dbReference type="PANTHER" id="PTHR22762">
    <property type="entry name" value="ALPHA-GLUCOSIDASE"/>
    <property type="match status" value="1"/>
</dbReference>
<reference evidence="8 9" key="1">
    <citation type="journal article" date="2013" name="Genome Announc.">
        <title>Draft genome sequence of an Actinobacterium, Brachybacterium muris strain UCD-AY4.</title>
        <authorList>
            <person name="Lo J.R."/>
            <person name="Lang J.M."/>
            <person name="Darling A.E."/>
            <person name="Eisen J.A."/>
            <person name="Coil D.A."/>
        </authorList>
    </citation>
    <scope>NUCLEOTIDE SEQUENCE [LARGE SCALE GENOMIC DNA]</scope>
    <source>
        <strain evidence="8 9">UCD-AY4</strain>
    </source>
</reference>
<dbReference type="CDD" id="cd06599">
    <property type="entry name" value="GH31_glycosidase_Aec37"/>
    <property type="match status" value="1"/>
</dbReference>
<dbReference type="AlphaFoldDB" id="A0A022L0C2"/>
<dbReference type="GO" id="GO:0005975">
    <property type="term" value="P:carbohydrate metabolic process"/>
    <property type="evidence" value="ECO:0007669"/>
    <property type="project" value="InterPro"/>
</dbReference>
<dbReference type="SUPFAM" id="SSF74650">
    <property type="entry name" value="Galactose mutarotase-like"/>
    <property type="match status" value="1"/>
</dbReference>
<dbReference type="InterPro" id="IPR033403">
    <property type="entry name" value="DUF5110"/>
</dbReference>
<dbReference type="RefSeq" id="WP_017823095.1">
    <property type="nucleotide sequence ID" value="NZ_AORC01000009.1"/>
</dbReference>
<evidence type="ECO:0000259" key="4">
    <source>
        <dbReference type="Pfam" id="PF01055"/>
    </source>
</evidence>
<organism evidence="8 9">
    <name type="scientific">Brachybacterium muris UCD-AY4</name>
    <dbReference type="NCBI Taxonomy" id="1249481"/>
    <lineage>
        <taxon>Bacteria</taxon>
        <taxon>Bacillati</taxon>
        <taxon>Actinomycetota</taxon>
        <taxon>Actinomycetes</taxon>
        <taxon>Micrococcales</taxon>
        <taxon>Dermabacteraceae</taxon>
        <taxon>Brachybacterium</taxon>
    </lineage>
</organism>
<feature type="domain" description="DUF5110" evidence="6">
    <location>
        <begin position="754"/>
        <end position="801"/>
    </location>
</feature>
<dbReference type="InterPro" id="IPR025887">
    <property type="entry name" value="Glyco_hydro_31_N_dom"/>
</dbReference>
<keyword evidence="2" id="KW-0378">Hydrolase</keyword>
<dbReference type="CDD" id="cd14752">
    <property type="entry name" value="GH31_N"/>
    <property type="match status" value="1"/>
</dbReference>
<dbReference type="Pfam" id="PF13802">
    <property type="entry name" value="Gal_mutarotas_2"/>
    <property type="match status" value="1"/>
</dbReference>
<dbReference type="Gene3D" id="2.60.40.1180">
    <property type="entry name" value="Golgi alpha-mannosidase II"/>
    <property type="match status" value="2"/>
</dbReference>
<dbReference type="OrthoDB" id="176168at2"/>